<evidence type="ECO:0000313" key="3">
    <source>
        <dbReference type="Proteomes" id="UP001427805"/>
    </source>
</evidence>
<organism evidence="2 3">
    <name type="scientific">Sphingomonas rustica</name>
    <dbReference type="NCBI Taxonomy" id="3103142"/>
    <lineage>
        <taxon>Bacteria</taxon>
        <taxon>Pseudomonadati</taxon>
        <taxon>Pseudomonadota</taxon>
        <taxon>Alphaproteobacteria</taxon>
        <taxon>Sphingomonadales</taxon>
        <taxon>Sphingomonadaceae</taxon>
        <taxon>Sphingomonas</taxon>
    </lineage>
</organism>
<dbReference type="SUPFAM" id="SSF52821">
    <property type="entry name" value="Rhodanese/Cell cycle control phosphatase"/>
    <property type="match status" value="1"/>
</dbReference>
<sequence length="142" mass="14184">MIRTIDDSISVAPQIQPEEVADLAAAGFTAIVNNRPDGEEAGQPEGAEIEAAAKAAGLSYVAIPVTHAGFSAPQVESMAAALASATGPVLAYCRSGTRSCNLWALASASVGGDPDTLSAKAAGAGYDLSGIRPLLDTLSARG</sequence>
<dbReference type="Gene3D" id="3.90.190.10">
    <property type="entry name" value="Protein tyrosine phosphatase superfamily"/>
    <property type="match status" value="1"/>
</dbReference>
<dbReference type="InterPro" id="IPR029021">
    <property type="entry name" value="Prot-tyrosine_phosphatase-like"/>
</dbReference>
<protein>
    <submittedName>
        <fullName evidence="2">TIGR01244 family sulfur transferase</fullName>
    </submittedName>
</protein>
<dbReference type="InterPro" id="IPR036873">
    <property type="entry name" value="Rhodanese-like_dom_sf"/>
</dbReference>
<evidence type="ECO:0000313" key="2">
    <source>
        <dbReference type="EMBL" id="MEN3748539.1"/>
    </source>
</evidence>
<name>A0ABV0BAE5_9SPHN</name>
<accession>A0ABV0BAE5</accession>
<keyword evidence="2" id="KW-0808">Transferase</keyword>
<dbReference type="Pfam" id="PF04273">
    <property type="entry name" value="BLH_phosphatase"/>
    <property type="match status" value="1"/>
</dbReference>
<reference evidence="2 3" key="1">
    <citation type="submission" date="2024-05" db="EMBL/GenBank/DDBJ databases">
        <title>Sphingomonas sp. HF-S3 16S ribosomal RNA gene Genome sequencing and assembly.</title>
        <authorList>
            <person name="Lee H."/>
        </authorList>
    </citation>
    <scope>NUCLEOTIDE SEQUENCE [LARGE SCALE GENOMIC DNA]</scope>
    <source>
        <strain evidence="2 3">HF-S3</strain>
    </source>
</reference>
<dbReference type="RefSeq" id="WP_346247565.1">
    <property type="nucleotide sequence ID" value="NZ_JBDIZK010000009.1"/>
</dbReference>
<evidence type="ECO:0000259" key="1">
    <source>
        <dbReference type="Pfam" id="PF04273"/>
    </source>
</evidence>
<dbReference type="InterPro" id="IPR005939">
    <property type="entry name" value="BLH_phosphatase-like"/>
</dbReference>
<feature type="domain" description="Beta-lactamase hydrolase-like protein phosphatase-like" evidence="1">
    <location>
        <begin position="2"/>
        <end position="108"/>
    </location>
</feature>
<gene>
    <name evidence="2" type="ORF">TPR58_15290</name>
</gene>
<proteinExistence type="predicted"/>
<keyword evidence="3" id="KW-1185">Reference proteome</keyword>
<dbReference type="Proteomes" id="UP001427805">
    <property type="component" value="Unassembled WGS sequence"/>
</dbReference>
<dbReference type="EMBL" id="JBDIZK010000009">
    <property type="protein sequence ID" value="MEN3748539.1"/>
    <property type="molecule type" value="Genomic_DNA"/>
</dbReference>
<comment type="caution">
    <text evidence="2">The sequence shown here is derived from an EMBL/GenBank/DDBJ whole genome shotgun (WGS) entry which is preliminary data.</text>
</comment>
<dbReference type="NCBIfam" id="TIGR01244">
    <property type="entry name" value="TIGR01244 family sulfur transferase"/>
    <property type="match status" value="1"/>
</dbReference>
<dbReference type="GO" id="GO:0016740">
    <property type="term" value="F:transferase activity"/>
    <property type="evidence" value="ECO:0007669"/>
    <property type="project" value="UniProtKB-KW"/>
</dbReference>